<feature type="compositionally biased region" description="Polar residues" evidence="4">
    <location>
        <begin position="237"/>
        <end position="248"/>
    </location>
</feature>
<proteinExistence type="inferred from homology"/>
<name>A0A9P6QCQ9_9FUNG</name>
<comment type="caution">
    <text evidence="5">The sequence shown here is derived from an EMBL/GenBank/DDBJ whole genome shotgun (WGS) entry which is preliminary data.</text>
</comment>
<sequence length="407" mass="45993">MDTNPEIEAFVVNALAGLSLEDEAIAEYFARLVEEESMEEPEKREAITELLADVTEEPTTTIIDEVFEFYNGLQAKKKAQEEEQKAKVLAAAKEKERASLLAELDRRDDNGILSMSSRHVVKNLTKEERRKREALLAQYGFDMDEIVEGDDGELEISYKDRSGSGGKKSSSGTSDPLLQANNNADIVKQKEAARRAEMRKASESERERNKQALEKQRLEKEKEKRRTQKHEKRRISIASTLNTPTQHGPTIALQFKADLENITDLVPADADHTWHFKLECSSCREVDDNWITLNAIDKSEQSSGRGEANLVMKCKFCKKENSCDFLTKPVAYTIENNGKYVSMITMDCRGMEPVAFEPREGWKAKGAETETVFEDIDLTDGDFADYDEKSELPVSISGIEAKFVKLK</sequence>
<dbReference type="AlphaFoldDB" id="A0A9P6QCQ9"/>
<dbReference type="Proteomes" id="UP000807716">
    <property type="component" value="Unassembled WGS sequence"/>
</dbReference>
<organism evidence="5 6">
    <name type="scientific">Actinomortierella ambigua</name>
    <dbReference type="NCBI Taxonomy" id="1343610"/>
    <lineage>
        <taxon>Eukaryota</taxon>
        <taxon>Fungi</taxon>
        <taxon>Fungi incertae sedis</taxon>
        <taxon>Mucoromycota</taxon>
        <taxon>Mortierellomycotina</taxon>
        <taxon>Mortierellomycetes</taxon>
        <taxon>Mortierellales</taxon>
        <taxon>Mortierellaceae</taxon>
        <taxon>Actinomortierella</taxon>
    </lineage>
</organism>
<dbReference type="EMBL" id="JAAAJB010000115">
    <property type="protein sequence ID" value="KAG0265504.1"/>
    <property type="molecule type" value="Genomic_DNA"/>
</dbReference>
<evidence type="ECO:0000256" key="1">
    <source>
        <dbReference type="ARBA" id="ARBA00007818"/>
    </source>
</evidence>
<evidence type="ECO:0000256" key="2">
    <source>
        <dbReference type="ARBA" id="ARBA00022723"/>
    </source>
</evidence>
<evidence type="ECO:0000256" key="4">
    <source>
        <dbReference type="SAM" id="MobiDB-lite"/>
    </source>
</evidence>
<evidence type="ECO:0000256" key="3">
    <source>
        <dbReference type="ARBA" id="ARBA00022833"/>
    </source>
</evidence>
<comment type="similarity">
    <text evidence="1">Belongs to the UPF0587 family.</text>
</comment>
<dbReference type="InterPro" id="IPR008584">
    <property type="entry name" value="CXXC_Zn-binding_euk"/>
</dbReference>
<dbReference type="PANTHER" id="PTHR12857">
    <property type="entry name" value="CXXC MOTIF CONTAINING ZINC BINDING PROTEIN"/>
    <property type="match status" value="1"/>
</dbReference>
<reference evidence="5" key="1">
    <citation type="journal article" date="2020" name="Fungal Divers.">
        <title>Resolving the Mortierellaceae phylogeny through synthesis of multi-gene phylogenetics and phylogenomics.</title>
        <authorList>
            <person name="Vandepol N."/>
            <person name="Liber J."/>
            <person name="Desiro A."/>
            <person name="Na H."/>
            <person name="Kennedy M."/>
            <person name="Barry K."/>
            <person name="Grigoriev I.V."/>
            <person name="Miller A.N."/>
            <person name="O'Donnell K."/>
            <person name="Stajich J.E."/>
            <person name="Bonito G."/>
        </authorList>
    </citation>
    <scope>NUCLEOTIDE SEQUENCE</scope>
    <source>
        <strain evidence="5">BC1065</strain>
    </source>
</reference>
<protein>
    <submittedName>
        <fullName evidence="5">Uncharacterized protein</fullName>
    </submittedName>
</protein>
<feature type="compositionally biased region" description="Basic and acidic residues" evidence="4">
    <location>
        <begin position="187"/>
        <end position="224"/>
    </location>
</feature>
<keyword evidence="2" id="KW-0479">Metal-binding</keyword>
<evidence type="ECO:0000313" key="5">
    <source>
        <dbReference type="EMBL" id="KAG0265504.1"/>
    </source>
</evidence>
<feature type="compositionally biased region" description="Basic residues" evidence="4">
    <location>
        <begin position="225"/>
        <end position="235"/>
    </location>
</feature>
<dbReference type="OrthoDB" id="10248838at2759"/>
<keyword evidence="3" id="KW-0862">Zinc</keyword>
<dbReference type="GO" id="GO:0008270">
    <property type="term" value="F:zinc ion binding"/>
    <property type="evidence" value="ECO:0007669"/>
    <property type="project" value="TreeGrafter"/>
</dbReference>
<dbReference type="Pfam" id="PF05907">
    <property type="entry name" value="CXXC_Zn-b_euk"/>
    <property type="match status" value="1"/>
</dbReference>
<feature type="compositionally biased region" description="Polar residues" evidence="4">
    <location>
        <begin position="173"/>
        <end position="184"/>
    </location>
</feature>
<dbReference type="PANTHER" id="PTHR12857:SF0">
    <property type="entry name" value="CXXC MOTIF CONTAINING ZINC BINDING PROTEIN"/>
    <property type="match status" value="1"/>
</dbReference>
<dbReference type="SUPFAM" id="SSF141678">
    <property type="entry name" value="MAL13P1.257-like"/>
    <property type="match status" value="1"/>
</dbReference>
<gene>
    <name evidence="5" type="ORF">DFQ27_000583</name>
</gene>
<feature type="region of interest" description="Disordered" evidence="4">
    <location>
        <begin position="157"/>
        <end position="248"/>
    </location>
</feature>
<keyword evidence="6" id="KW-1185">Reference proteome</keyword>
<evidence type="ECO:0000313" key="6">
    <source>
        <dbReference type="Proteomes" id="UP000807716"/>
    </source>
</evidence>
<accession>A0A9P6QCQ9</accession>